<keyword evidence="2" id="KW-1185">Reference proteome</keyword>
<sequence>MTIVFSSYVKEVIKVPKEIQFVIIKWVIHDYLENISFDWDKHIHRPLYPRPVYFTIPLRFLTVLMDIDPLLDNILADVIKEMTFDGSIFESNQLKKFADFVLAKSIKIHLQVPFSIKLDKVVMILLNLGCCEYTSTVSNKYLKDLYYNHLQFITSLECGVALLGHLFEVTEELKLLVRLKCLKISGIFNTDMDFLVQELVQKLIAWRRHCACDSACHCKGECECVGHIKKRVVLSFDLDYSNNNSASMLVSRSIDLNRNGYFEIEYHGIIASRPLGLHLLSDSHDDDITLFQLFDLKNPLDNYGLKVLTHISKHTDQIMSAIEHNTTDYLKRSHFAATKYSSNFTSMDIKYIKSGFSFKNVKSLKKVKLMNCTIDYECLNSLPDTLLALTLNGILIEASEVHEIKFPTHLNILAVSISLDICEVLSDIVNRDQLGELNTADIYLSPMDTYCDDTEIKESLFLQLKKFLHELPVLKYFRLMSRGMDMKQMIGSLSLNTFDSLVALSLTPEDSGFYNVFPISCLPPACHALELGRFTTLDRQFPETLIDLRISLNEYTKSFEYFWDRFITPLNNLHFLEIGIPNTTYTIDFSYLQFPDKLHTLILKVAVGTRLFFNELPPSMIWLTLRYRLSKREAAF</sequence>
<protein>
    <submittedName>
        <fullName evidence="1">Unnamed protein product</fullName>
    </submittedName>
</protein>
<gene>
    <name evidence="1" type="ORF">Amon02_000301100</name>
</gene>
<accession>A0ACB5SZU7</accession>
<organism evidence="1 2">
    <name type="scientific">Ambrosiozyma monospora</name>
    <name type="common">Yeast</name>
    <name type="synonym">Endomycopsis monosporus</name>
    <dbReference type="NCBI Taxonomy" id="43982"/>
    <lineage>
        <taxon>Eukaryota</taxon>
        <taxon>Fungi</taxon>
        <taxon>Dikarya</taxon>
        <taxon>Ascomycota</taxon>
        <taxon>Saccharomycotina</taxon>
        <taxon>Pichiomycetes</taxon>
        <taxon>Pichiales</taxon>
        <taxon>Pichiaceae</taxon>
        <taxon>Ambrosiozyma</taxon>
    </lineage>
</organism>
<comment type="caution">
    <text evidence="1">The sequence shown here is derived from an EMBL/GenBank/DDBJ whole genome shotgun (WGS) entry which is preliminary data.</text>
</comment>
<proteinExistence type="predicted"/>
<evidence type="ECO:0000313" key="2">
    <source>
        <dbReference type="Proteomes" id="UP001165064"/>
    </source>
</evidence>
<dbReference type="EMBL" id="BSXS01001831">
    <property type="protein sequence ID" value="GME77382.1"/>
    <property type="molecule type" value="Genomic_DNA"/>
</dbReference>
<dbReference type="Proteomes" id="UP001165064">
    <property type="component" value="Unassembled WGS sequence"/>
</dbReference>
<reference evidence="1" key="1">
    <citation type="submission" date="2023-04" db="EMBL/GenBank/DDBJ databases">
        <title>Ambrosiozyma monospora NBRC 10751.</title>
        <authorList>
            <person name="Ichikawa N."/>
            <person name="Sato H."/>
            <person name="Tonouchi N."/>
        </authorList>
    </citation>
    <scope>NUCLEOTIDE SEQUENCE</scope>
    <source>
        <strain evidence="1">NBRC 10751</strain>
    </source>
</reference>
<evidence type="ECO:0000313" key="1">
    <source>
        <dbReference type="EMBL" id="GME77382.1"/>
    </source>
</evidence>
<name>A0ACB5SZU7_AMBMO</name>